<keyword evidence="2" id="KW-1185">Reference proteome</keyword>
<dbReference type="SUPFAM" id="SSF46785">
    <property type="entry name" value="Winged helix' DNA-binding domain"/>
    <property type="match status" value="1"/>
</dbReference>
<proteinExistence type="predicted"/>
<dbReference type="Proteomes" id="UP001501319">
    <property type="component" value="Unassembled WGS sequence"/>
</dbReference>
<dbReference type="Pfam" id="PF12840">
    <property type="entry name" value="HTH_20"/>
    <property type="match status" value="1"/>
</dbReference>
<protein>
    <submittedName>
        <fullName evidence="1">Helix-turn-helix domain-containing protein</fullName>
    </submittedName>
</protein>
<dbReference type="Gene3D" id="1.10.10.10">
    <property type="entry name" value="Winged helix-like DNA-binding domain superfamily/Winged helix DNA-binding domain"/>
    <property type="match status" value="1"/>
</dbReference>
<dbReference type="InterPro" id="IPR011991">
    <property type="entry name" value="ArsR-like_HTH"/>
</dbReference>
<dbReference type="RefSeq" id="WP_344112593.1">
    <property type="nucleotide sequence ID" value="NZ_BAAANE010000006.1"/>
</dbReference>
<dbReference type="InterPro" id="IPR036388">
    <property type="entry name" value="WH-like_DNA-bd_sf"/>
</dbReference>
<dbReference type="CDD" id="cd00090">
    <property type="entry name" value="HTH_ARSR"/>
    <property type="match status" value="1"/>
</dbReference>
<evidence type="ECO:0000313" key="2">
    <source>
        <dbReference type="Proteomes" id="UP001501319"/>
    </source>
</evidence>
<organism evidence="1 2">
    <name type="scientific">Kribbella alba</name>
    <dbReference type="NCBI Taxonomy" id="190197"/>
    <lineage>
        <taxon>Bacteria</taxon>
        <taxon>Bacillati</taxon>
        <taxon>Actinomycetota</taxon>
        <taxon>Actinomycetes</taxon>
        <taxon>Propionibacteriales</taxon>
        <taxon>Kribbellaceae</taxon>
        <taxon>Kribbella</taxon>
    </lineage>
</organism>
<evidence type="ECO:0000313" key="1">
    <source>
        <dbReference type="EMBL" id="GAA1641907.1"/>
    </source>
</evidence>
<accession>A0ABN2FDE6</accession>
<reference evidence="1 2" key="1">
    <citation type="journal article" date="2019" name="Int. J. Syst. Evol. Microbiol.">
        <title>The Global Catalogue of Microorganisms (GCM) 10K type strain sequencing project: providing services to taxonomists for standard genome sequencing and annotation.</title>
        <authorList>
            <consortium name="The Broad Institute Genomics Platform"/>
            <consortium name="The Broad Institute Genome Sequencing Center for Infectious Disease"/>
            <person name="Wu L."/>
            <person name="Ma J."/>
        </authorList>
    </citation>
    <scope>NUCLEOTIDE SEQUENCE [LARGE SCALE GENOMIC DNA]</scope>
    <source>
        <strain evidence="1 2">JCM 14306</strain>
    </source>
</reference>
<name>A0ABN2FDE6_9ACTN</name>
<dbReference type="EMBL" id="BAAANE010000006">
    <property type="protein sequence ID" value="GAA1641907.1"/>
    <property type="molecule type" value="Genomic_DNA"/>
</dbReference>
<sequence>MDESRLTSVVAVAALEEPTRRRLYEHVVRQPAPVSRDEAAAALELPRTTAAFHLDKLADEGLLSVVFERRTGRFGPGAGRPAKLYRRSDKEVEVSLPERAYDVAGRLLAAAIEDAEASGEPAREALARRSDQYGETLGRTGRTTRLPTNADDTLAGIDTLTRVLEAQGFEPRRDGNAILLGNCPFHALAKEHPALVCGMNQHLLTGLLRGLGNADFEAELSPDAGHCCVRLTTDAKH</sequence>
<gene>
    <name evidence="1" type="ORF">GCM10009744_34810</name>
</gene>
<comment type="caution">
    <text evidence="1">The sequence shown here is derived from an EMBL/GenBank/DDBJ whole genome shotgun (WGS) entry which is preliminary data.</text>
</comment>
<dbReference type="InterPro" id="IPR036390">
    <property type="entry name" value="WH_DNA-bd_sf"/>
</dbReference>